<dbReference type="InterPro" id="IPR013655">
    <property type="entry name" value="PAS_fold_3"/>
</dbReference>
<dbReference type="Proteomes" id="UP000053372">
    <property type="component" value="Unassembled WGS sequence"/>
</dbReference>
<dbReference type="InterPro" id="IPR005467">
    <property type="entry name" value="His_kinase_dom"/>
</dbReference>
<evidence type="ECO:0000256" key="4">
    <source>
        <dbReference type="ARBA" id="ARBA00022777"/>
    </source>
</evidence>
<dbReference type="SUPFAM" id="SSF55874">
    <property type="entry name" value="ATPase domain of HSP90 chaperone/DNA topoisomerase II/histidine kinase"/>
    <property type="match status" value="1"/>
</dbReference>
<dbReference type="NCBIfam" id="TIGR00229">
    <property type="entry name" value="sensory_box"/>
    <property type="match status" value="2"/>
</dbReference>
<feature type="domain" description="Histidine kinase" evidence="7">
    <location>
        <begin position="774"/>
        <end position="1028"/>
    </location>
</feature>
<dbReference type="SUPFAM" id="SSF55781">
    <property type="entry name" value="GAF domain-like"/>
    <property type="match status" value="1"/>
</dbReference>
<name>A0A0V8A048_9CYAN</name>
<dbReference type="InterPro" id="IPR036097">
    <property type="entry name" value="HisK_dim/P_sf"/>
</dbReference>
<dbReference type="Pfam" id="PF08448">
    <property type="entry name" value="PAS_4"/>
    <property type="match status" value="2"/>
</dbReference>
<dbReference type="Gene3D" id="3.30.565.10">
    <property type="entry name" value="Histidine kinase-like ATPase, C-terminal domain"/>
    <property type="match status" value="1"/>
</dbReference>
<dbReference type="EMBL" id="LMTZ01000004">
    <property type="protein sequence ID" value="KST70103.1"/>
    <property type="molecule type" value="Genomic_DNA"/>
</dbReference>
<dbReference type="AlphaFoldDB" id="A0A0V8A048"/>
<comment type="caution">
    <text evidence="10">The sequence shown here is derived from an EMBL/GenBank/DDBJ whole genome shotgun (WGS) entry which is preliminary data.</text>
</comment>
<evidence type="ECO:0000259" key="8">
    <source>
        <dbReference type="PROSITE" id="PS50112"/>
    </source>
</evidence>
<dbReference type="PROSITE" id="PS50112">
    <property type="entry name" value="PAS"/>
    <property type="match status" value="1"/>
</dbReference>
<dbReference type="GO" id="GO:0000155">
    <property type="term" value="F:phosphorelay sensor kinase activity"/>
    <property type="evidence" value="ECO:0007669"/>
    <property type="project" value="InterPro"/>
</dbReference>
<keyword evidence="3" id="KW-0597">Phosphoprotein</keyword>
<evidence type="ECO:0000256" key="6">
    <source>
        <dbReference type="SAM" id="Coils"/>
    </source>
</evidence>
<keyword evidence="4" id="KW-0808">Transferase</keyword>
<evidence type="ECO:0000313" key="9">
    <source>
        <dbReference type="EMBL" id="KST70072.1"/>
    </source>
</evidence>
<dbReference type="SMART" id="SM00091">
    <property type="entry name" value="PAS"/>
    <property type="match status" value="4"/>
</dbReference>
<dbReference type="InterPro" id="IPR029016">
    <property type="entry name" value="GAF-like_dom_sf"/>
</dbReference>
<dbReference type="OrthoDB" id="500279at2"/>
<dbReference type="SUPFAM" id="SSF47384">
    <property type="entry name" value="Homodimeric domain of signal transducing histidine kinase"/>
    <property type="match status" value="1"/>
</dbReference>
<dbReference type="SMART" id="SM00086">
    <property type="entry name" value="PAC"/>
    <property type="match status" value="3"/>
</dbReference>
<feature type="coiled-coil region" evidence="6">
    <location>
        <begin position="450"/>
        <end position="495"/>
    </location>
</feature>
<dbReference type="SUPFAM" id="SSF55785">
    <property type="entry name" value="PYP-like sensor domain (PAS domain)"/>
    <property type="match status" value="3"/>
</dbReference>
<dbReference type="Pfam" id="PF02518">
    <property type="entry name" value="HATPase_c"/>
    <property type="match status" value="1"/>
</dbReference>
<dbReference type="SMART" id="SM00387">
    <property type="entry name" value="HATPase_c"/>
    <property type="match status" value="1"/>
</dbReference>
<dbReference type="InterPro" id="IPR003594">
    <property type="entry name" value="HATPase_dom"/>
</dbReference>
<dbReference type="InterPro" id="IPR003661">
    <property type="entry name" value="HisK_dim/P_dom"/>
</dbReference>
<dbReference type="RefSeq" id="WP_058183014.1">
    <property type="nucleotide sequence ID" value="NZ_LMTZ01000004.1"/>
</dbReference>
<sequence length="1029" mass="116941">MTENLMISDLYQRVDSPLQNEQSLQTELKLLRQKISCYEQIAAEFAILDRQMRYLAISRNWRDRYGLNGEDLICAEDLCSVDAFFDQETIPNVSERLQEISQDYLDGKNDTYEEDFFVSLGGVTQQLNWEINPWYDDDGEFAGLSVIQEVISAEDSNSSGFNSPKLAQRLLNLQFSVTEVLSDSIDLDPAISKLLQLFCEVLGWDLAEFWMVDNQNDSLSYFTGWDVSTQKSSGFTALSLGRKIAIQTQSCKRSVWIDDINENNGTKNTFHAVLSFPIVCGGEIFGITNLFSQSIRCQNNSLLQILDVLGKQLAQFIKCKRAEESSIKNRTRMQQMAENVPGMIYEFRLGADGRQSFPYVSAGCKEIYGIDAAQIVEDADILFNTTHPDDLTGFLQTVIESAQTLENWTYKWRVITPIGKQKWVKGVSRPVPQTGGDILWYGCIIDISEQQAALQERKIVEASLKKLNEELEARVEERTQQLSQSKEQFQQLADNIPGMIYELRFNPNDTMSFTYVSSGCWEIYELDPSLVQQNPQVLFDIVHPEERATLKQTIYDSARNLQNYEHKWRINLPSGKQKWLKGFSKPQAQPDGSILCHGCIIDITKSELAEQERQIFVSLIENSSDLIGIATLEGKFLYVNEAGLKLLGINSLAEAKKSYIAQSFLPEDRKDVQQRIIPTVMDNGLYHSEYRFRHYQTGETIPVDCNMFLIKNPQTGEPLYFATITRDIRDRKQVDIKFKQQAEELEKSLLELQSTQTQLIQSEKMSSLGQMVAGIAHEINNPVGFVYGNIAPCREYTQDLLQLIELYRRYYAHPPEEIQELIEAVDLDFIKTDILRLLGSMHEGTRRIREIVLSLRNFSRLDESEFKQVDIHTGIDSTLMLLQNRLKPKPGYPGIEVIKDYAELPLIQCYPSQLNQVLMNILVNAIDAIDSQIKNQEGQKNAQIHILTKVLPSGWVAINISDNGPGIPEKISSKLFDPFFTTKDVGKGTGLGLSISYQIIVEKHNGKLYCQSNPGKGTSFTIEIPTKQG</sequence>
<dbReference type="PANTHER" id="PTHR43065">
    <property type="entry name" value="SENSOR HISTIDINE KINASE"/>
    <property type="match status" value="1"/>
</dbReference>
<dbReference type="InterPro" id="IPR000014">
    <property type="entry name" value="PAS"/>
</dbReference>
<dbReference type="CDD" id="cd00130">
    <property type="entry name" value="PAS"/>
    <property type="match status" value="3"/>
</dbReference>
<dbReference type="EC" id="2.7.13.3" evidence="2"/>
<dbReference type="PANTHER" id="PTHR43065:SF50">
    <property type="entry name" value="HISTIDINE KINASE"/>
    <property type="match status" value="1"/>
</dbReference>
<evidence type="ECO:0000313" key="10">
    <source>
        <dbReference type="EMBL" id="KST70103.1"/>
    </source>
</evidence>
<dbReference type="InterPro" id="IPR013656">
    <property type="entry name" value="PAS_4"/>
</dbReference>
<evidence type="ECO:0000256" key="3">
    <source>
        <dbReference type="ARBA" id="ARBA00022553"/>
    </source>
</evidence>
<evidence type="ECO:0000313" key="11">
    <source>
        <dbReference type="Proteomes" id="UP000053372"/>
    </source>
</evidence>
<dbReference type="InterPro" id="IPR001610">
    <property type="entry name" value="PAC"/>
</dbReference>
<comment type="catalytic activity">
    <reaction evidence="1">
        <text>ATP + protein L-histidine = ADP + protein N-phospho-L-histidine.</text>
        <dbReference type="EC" id="2.7.13.3"/>
    </reaction>
</comment>
<organism evidence="10 11">
    <name type="scientific">Mastigocoleus testarum BC008</name>
    <dbReference type="NCBI Taxonomy" id="371196"/>
    <lineage>
        <taxon>Bacteria</taxon>
        <taxon>Bacillati</taxon>
        <taxon>Cyanobacteriota</taxon>
        <taxon>Cyanophyceae</taxon>
        <taxon>Nostocales</taxon>
        <taxon>Hapalosiphonaceae</taxon>
        <taxon>Mastigocoleus</taxon>
    </lineage>
</organism>
<dbReference type="PROSITE" id="PS50109">
    <property type="entry name" value="HIS_KIN"/>
    <property type="match status" value="1"/>
</dbReference>
<proteinExistence type="predicted"/>
<evidence type="ECO:0000256" key="2">
    <source>
        <dbReference type="ARBA" id="ARBA00012438"/>
    </source>
</evidence>
<dbReference type="EMBL" id="LMTZ01000005">
    <property type="protein sequence ID" value="KST70072.1"/>
    <property type="molecule type" value="Genomic_DNA"/>
</dbReference>
<dbReference type="SMART" id="SM00388">
    <property type="entry name" value="HisKA"/>
    <property type="match status" value="1"/>
</dbReference>
<dbReference type="InterPro" id="IPR004358">
    <property type="entry name" value="Sig_transdc_His_kin-like_C"/>
</dbReference>
<dbReference type="InterPro" id="IPR036890">
    <property type="entry name" value="HATPase_C_sf"/>
</dbReference>
<accession>A0A0V8A048</accession>
<keyword evidence="5" id="KW-0902">Two-component regulatory system</keyword>
<dbReference type="Gene3D" id="1.10.287.130">
    <property type="match status" value="1"/>
</dbReference>
<keyword evidence="4" id="KW-0418">Kinase</keyword>
<keyword evidence="6" id="KW-0175">Coiled coil</keyword>
<evidence type="ECO:0000256" key="5">
    <source>
        <dbReference type="ARBA" id="ARBA00023012"/>
    </source>
</evidence>
<keyword evidence="11" id="KW-1185">Reference proteome</keyword>
<dbReference type="PRINTS" id="PR00344">
    <property type="entry name" value="BCTRLSENSOR"/>
</dbReference>
<reference evidence="10 11" key="1">
    <citation type="journal article" date="2015" name="Genome Announc.">
        <title>Draft Genome of the Euendolithic (true boring) Cyanobacterium Mastigocoleus testarum strain BC008.</title>
        <authorList>
            <person name="Guida B.S."/>
            <person name="Garcia-Pichel F."/>
        </authorList>
    </citation>
    <scope>NUCLEOTIDE SEQUENCE [LARGE SCALE GENOMIC DNA]</scope>
    <source>
        <strain evidence="10 11">BC008</strain>
    </source>
</reference>
<dbReference type="InterPro" id="IPR035965">
    <property type="entry name" value="PAS-like_dom_sf"/>
</dbReference>
<gene>
    <name evidence="9" type="ORF">BC008_06430</name>
    <name evidence="10" type="ORF">BC008_06600</name>
</gene>
<dbReference type="CDD" id="cd00082">
    <property type="entry name" value="HisKA"/>
    <property type="match status" value="1"/>
</dbReference>
<feature type="domain" description="PAS" evidence="8">
    <location>
        <begin position="612"/>
        <end position="684"/>
    </location>
</feature>
<dbReference type="Gene3D" id="3.30.450.20">
    <property type="entry name" value="PAS domain"/>
    <property type="match status" value="4"/>
</dbReference>
<dbReference type="Gene3D" id="3.30.450.40">
    <property type="match status" value="1"/>
</dbReference>
<evidence type="ECO:0000256" key="1">
    <source>
        <dbReference type="ARBA" id="ARBA00000085"/>
    </source>
</evidence>
<dbReference type="Pfam" id="PF08447">
    <property type="entry name" value="PAS_3"/>
    <property type="match status" value="2"/>
</dbReference>
<protein>
    <recommendedName>
        <fullName evidence="2">histidine kinase</fullName>
        <ecNumber evidence="2">2.7.13.3</ecNumber>
    </recommendedName>
</protein>
<evidence type="ECO:0000259" key="7">
    <source>
        <dbReference type="PROSITE" id="PS50109"/>
    </source>
</evidence>